<evidence type="ECO:0000313" key="2">
    <source>
        <dbReference type="Proteomes" id="UP000285456"/>
    </source>
</evidence>
<dbReference type="Proteomes" id="UP000285456">
    <property type="component" value="Unassembled WGS sequence"/>
</dbReference>
<keyword evidence="2" id="KW-1185">Reference proteome</keyword>
<gene>
    <name evidence="1" type="ORF">D1B32_05775</name>
</gene>
<dbReference type="EMBL" id="QWEH01000003">
    <property type="protein sequence ID" value="RHW33549.1"/>
    <property type="molecule type" value="Genomic_DNA"/>
</dbReference>
<proteinExistence type="predicted"/>
<sequence>MDFLDEDLPKAEKESKDFSNSMFMATYHGYQKDYYQIANYLESAAKSARRLAEMQKQKKLYDQARNLLYLIEQEEIRRFYP</sequence>
<organism evidence="1 2">
    <name type="scientific">Oceanobacillus profundus</name>
    <dbReference type="NCBI Taxonomy" id="372463"/>
    <lineage>
        <taxon>Bacteria</taxon>
        <taxon>Bacillati</taxon>
        <taxon>Bacillota</taxon>
        <taxon>Bacilli</taxon>
        <taxon>Bacillales</taxon>
        <taxon>Bacillaceae</taxon>
        <taxon>Oceanobacillus</taxon>
    </lineage>
</organism>
<reference evidence="1 2" key="1">
    <citation type="journal article" date="2007" name="Int. J. Syst. Evol. Microbiol.">
        <title>Oceanobacillus profundus sp. nov., isolated from a deep-sea sediment core.</title>
        <authorList>
            <person name="Kim Y.G."/>
            <person name="Choi D.H."/>
            <person name="Hyun S."/>
            <person name="Cho B.C."/>
        </authorList>
    </citation>
    <scope>NUCLEOTIDE SEQUENCE [LARGE SCALE GENOMIC DNA]</scope>
    <source>
        <strain evidence="1 2">DSM 18246</strain>
    </source>
</reference>
<dbReference type="RefSeq" id="WP_118888887.1">
    <property type="nucleotide sequence ID" value="NZ_PHUT01000003.1"/>
</dbReference>
<evidence type="ECO:0000313" key="1">
    <source>
        <dbReference type="EMBL" id="RHW33549.1"/>
    </source>
</evidence>
<name>A0A417YK11_9BACI</name>
<comment type="caution">
    <text evidence="1">The sequence shown here is derived from an EMBL/GenBank/DDBJ whole genome shotgun (WGS) entry which is preliminary data.</text>
</comment>
<dbReference type="AlphaFoldDB" id="A0A417YK11"/>
<accession>A0A417YK11</accession>
<protein>
    <submittedName>
        <fullName evidence="1">Uncharacterized protein</fullName>
    </submittedName>
</protein>